<accession>A0A5J9UA21</accession>
<dbReference type="EMBL" id="RWGY01000029">
    <property type="protein sequence ID" value="TVU20041.1"/>
    <property type="molecule type" value="Genomic_DNA"/>
</dbReference>
<sequence length="70" mass="7767">MQLSATLVDTYDIVSPLVCCAGNRGSTSQQGEEEIMEHSAHPNMVKRMVSLSTTNDCNVFHVRIVFFCCN</sequence>
<keyword evidence="2" id="KW-1185">Reference proteome</keyword>
<dbReference type="AlphaFoldDB" id="A0A5J9UA21"/>
<organism evidence="1 2">
    <name type="scientific">Eragrostis curvula</name>
    <name type="common">weeping love grass</name>
    <dbReference type="NCBI Taxonomy" id="38414"/>
    <lineage>
        <taxon>Eukaryota</taxon>
        <taxon>Viridiplantae</taxon>
        <taxon>Streptophyta</taxon>
        <taxon>Embryophyta</taxon>
        <taxon>Tracheophyta</taxon>
        <taxon>Spermatophyta</taxon>
        <taxon>Magnoliopsida</taxon>
        <taxon>Liliopsida</taxon>
        <taxon>Poales</taxon>
        <taxon>Poaceae</taxon>
        <taxon>PACMAD clade</taxon>
        <taxon>Chloridoideae</taxon>
        <taxon>Eragrostideae</taxon>
        <taxon>Eragrostidinae</taxon>
        <taxon>Eragrostis</taxon>
    </lineage>
</organism>
<evidence type="ECO:0000313" key="2">
    <source>
        <dbReference type="Proteomes" id="UP000324897"/>
    </source>
</evidence>
<name>A0A5J9UA21_9POAL</name>
<reference evidence="1 2" key="1">
    <citation type="journal article" date="2019" name="Sci. Rep.">
        <title>A high-quality genome of Eragrostis curvula grass provides insights into Poaceae evolution and supports new strategies to enhance forage quality.</title>
        <authorList>
            <person name="Carballo J."/>
            <person name="Santos B.A.C.M."/>
            <person name="Zappacosta D."/>
            <person name="Garbus I."/>
            <person name="Selva J.P."/>
            <person name="Gallo C.A."/>
            <person name="Diaz A."/>
            <person name="Albertini E."/>
            <person name="Caccamo M."/>
            <person name="Echenique V."/>
        </authorList>
    </citation>
    <scope>NUCLEOTIDE SEQUENCE [LARGE SCALE GENOMIC DNA]</scope>
    <source>
        <strain evidence="2">cv. Victoria</strain>
        <tissue evidence="1">Leaf</tissue>
    </source>
</reference>
<protein>
    <submittedName>
        <fullName evidence="1">Uncharacterized protein</fullName>
    </submittedName>
</protein>
<proteinExistence type="predicted"/>
<comment type="caution">
    <text evidence="1">The sequence shown here is derived from an EMBL/GenBank/DDBJ whole genome shotgun (WGS) entry which is preliminary data.</text>
</comment>
<dbReference type="Gramene" id="TVU20041">
    <property type="protein sequence ID" value="TVU20041"/>
    <property type="gene ID" value="EJB05_36228"/>
</dbReference>
<dbReference type="Proteomes" id="UP000324897">
    <property type="component" value="Chromosome 7"/>
</dbReference>
<evidence type="ECO:0000313" key="1">
    <source>
        <dbReference type="EMBL" id="TVU20041.1"/>
    </source>
</evidence>
<gene>
    <name evidence="1" type="ORF">EJB05_36228</name>
</gene>